<dbReference type="CTD" id="792211"/>
<comment type="subcellular location">
    <subcellularLocation>
        <location evidence="1">Membrane</location>
        <topology evidence="1">Single-pass membrane protein</topology>
    </subcellularLocation>
</comment>
<reference evidence="12" key="2">
    <citation type="submission" date="2025-08" db="UniProtKB">
        <authorList>
            <consortium name="Ensembl"/>
        </authorList>
    </citation>
    <scope>IDENTIFICATION</scope>
</reference>
<dbReference type="Ensembl" id="ENSGWIT00000035047.1">
    <property type="protein sequence ID" value="ENSGWIP00000032193.1"/>
    <property type="gene ID" value="ENSGWIG00000016602.1"/>
</dbReference>
<dbReference type="InterPro" id="IPR046450">
    <property type="entry name" value="PA_dom_sf"/>
</dbReference>
<organism evidence="12 13">
    <name type="scientific">Gouania willdenowi</name>
    <name type="common">Blunt-snouted clingfish</name>
    <name type="synonym">Lepadogaster willdenowi</name>
    <dbReference type="NCBI Taxonomy" id="441366"/>
    <lineage>
        <taxon>Eukaryota</taxon>
        <taxon>Metazoa</taxon>
        <taxon>Chordata</taxon>
        <taxon>Craniata</taxon>
        <taxon>Vertebrata</taxon>
        <taxon>Euteleostomi</taxon>
        <taxon>Actinopterygii</taxon>
        <taxon>Neopterygii</taxon>
        <taxon>Teleostei</taxon>
        <taxon>Neoteleostei</taxon>
        <taxon>Acanthomorphata</taxon>
        <taxon>Ovalentaria</taxon>
        <taxon>Blenniimorphae</taxon>
        <taxon>Blenniiformes</taxon>
        <taxon>Gobiesocoidei</taxon>
        <taxon>Gobiesocidae</taxon>
        <taxon>Gobiesocinae</taxon>
        <taxon>Gouania</taxon>
    </lineage>
</organism>
<gene>
    <name evidence="12" type="primary">rnf150b</name>
</gene>
<dbReference type="InterPro" id="IPR013083">
    <property type="entry name" value="Znf_RING/FYVE/PHD"/>
</dbReference>
<sequence>MAPGSLVAACRSLALSTWLLSFCFVHLLCLDFTVAEREEWYTAFVNVSYTDPDTSEPRAEKTECGRYGEHSPKRDAKGPVVLPATDRQACDPNTRFSVPPQAGAWVALIARGNCTYRDKIRHAAAHNASAVVIFNVGSINPNDTITMPHPGTGEVVAIMIPDLKGRELVSLLERNVTVTMTITIGTRNLQKYVSRTSVVFVSISFIVLMIISLAWLVFYYIQRFRYANARDRNQRRLGDAAKKAISKLQVRTIRKGDQETEADFDNCAVCIEGYKANDVVRILPCRHLFHKSCVDPWLLDHRTCPMCKMNILKALGIALNADCLDDLPLDYDLALGGVGGVGALALEAVVSGASSDGTLSEGGSSVVLDPGVRRMGLPQDYHDPDTLRDSPVTATTDARTGELQPMASSTSVASFVIAVETGLLDEEGCTEQHQLRDKS</sequence>
<dbReference type="PANTHER" id="PTHR46539:SF27">
    <property type="entry name" value="RING FINGER PROTEIN 128"/>
    <property type="match status" value="1"/>
</dbReference>
<dbReference type="SUPFAM" id="SSF52025">
    <property type="entry name" value="PA domain"/>
    <property type="match status" value="1"/>
</dbReference>
<evidence type="ECO:0000313" key="13">
    <source>
        <dbReference type="Proteomes" id="UP000694680"/>
    </source>
</evidence>
<dbReference type="GO" id="GO:0016020">
    <property type="term" value="C:membrane"/>
    <property type="evidence" value="ECO:0007669"/>
    <property type="project" value="UniProtKB-SubCell"/>
</dbReference>
<evidence type="ECO:0000313" key="12">
    <source>
        <dbReference type="Ensembl" id="ENSGWIP00000032193.1"/>
    </source>
</evidence>
<dbReference type="SUPFAM" id="SSF57850">
    <property type="entry name" value="RING/U-box"/>
    <property type="match status" value="1"/>
</dbReference>
<proteinExistence type="predicted"/>
<dbReference type="Proteomes" id="UP000694680">
    <property type="component" value="Chromosome 18"/>
</dbReference>
<keyword evidence="13" id="KW-1185">Reference proteome</keyword>
<evidence type="ECO:0000256" key="8">
    <source>
        <dbReference type="PROSITE-ProRule" id="PRU00175"/>
    </source>
</evidence>
<dbReference type="GO" id="GO:0008270">
    <property type="term" value="F:zinc ion binding"/>
    <property type="evidence" value="ECO:0007669"/>
    <property type="project" value="UniProtKB-KW"/>
</dbReference>
<protein>
    <submittedName>
        <fullName evidence="12">RING finger protein 150-like</fullName>
    </submittedName>
</protein>
<feature type="transmembrane region" description="Helical" evidence="10">
    <location>
        <begin position="6"/>
        <end position="30"/>
    </location>
</feature>
<dbReference type="AlphaFoldDB" id="A0A8C5GL87"/>
<dbReference type="CDD" id="cd02122">
    <property type="entry name" value="PA_GRAIL_like"/>
    <property type="match status" value="1"/>
</dbReference>
<name>A0A8C5GL87_GOUWI</name>
<dbReference type="OrthoDB" id="5357315at2759"/>
<dbReference type="PROSITE" id="PS50089">
    <property type="entry name" value="ZF_RING_2"/>
    <property type="match status" value="1"/>
</dbReference>
<dbReference type="FunFam" id="3.30.40.10:FF:000009">
    <property type="entry name" value="E3 ubiquitin-protein ligase RNF130"/>
    <property type="match status" value="1"/>
</dbReference>
<evidence type="ECO:0000256" key="10">
    <source>
        <dbReference type="SAM" id="Phobius"/>
    </source>
</evidence>
<dbReference type="Pfam" id="PF02225">
    <property type="entry name" value="PA"/>
    <property type="match status" value="1"/>
</dbReference>
<evidence type="ECO:0000256" key="4">
    <source>
        <dbReference type="ARBA" id="ARBA00022771"/>
    </source>
</evidence>
<accession>A0A8C5GL87</accession>
<evidence type="ECO:0000256" key="5">
    <source>
        <dbReference type="ARBA" id="ARBA00022833"/>
    </source>
</evidence>
<dbReference type="InterPro" id="IPR001841">
    <property type="entry name" value="Znf_RING"/>
</dbReference>
<keyword evidence="5" id="KW-0862">Zinc</keyword>
<dbReference type="GeneID" id="114480577"/>
<evidence type="ECO:0000256" key="7">
    <source>
        <dbReference type="ARBA" id="ARBA00023136"/>
    </source>
</evidence>
<evidence type="ECO:0000256" key="3">
    <source>
        <dbReference type="ARBA" id="ARBA00022723"/>
    </source>
</evidence>
<dbReference type="RefSeq" id="XP_028330643.1">
    <property type="nucleotide sequence ID" value="XM_028474842.1"/>
</dbReference>
<dbReference type="FunFam" id="3.50.30.30:FF:000003">
    <property type="entry name" value="E3 ubiquitin-protein ligase RNF128"/>
    <property type="match status" value="1"/>
</dbReference>
<reference evidence="12" key="3">
    <citation type="submission" date="2025-09" db="UniProtKB">
        <authorList>
            <consortium name="Ensembl"/>
        </authorList>
    </citation>
    <scope>IDENTIFICATION</scope>
</reference>
<feature type="domain" description="RING-type" evidence="11">
    <location>
        <begin position="267"/>
        <end position="308"/>
    </location>
</feature>
<feature type="transmembrane region" description="Helical" evidence="10">
    <location>
        <begin position="197"/>
        <end position="221"/>
    </location>
</feature>
<feature type="compositionally biased region" description="Basic and acidic residues" evidence="9">
    <location>
        <begin position="55"/>
        <end position="77"/>
    </location>
</feature>
<evidence type="ECO:0000256" key="9">
    <source>
        <dbReference type="SAM" id="MobiDB-lite"/>
    </source>
</evidence>
<feature type="region of interest" description="Disordered" evidence="9">
    <location>
        <begin position="52"/>
        <end position="79"/>
    </location>
</feature>
<keyword evidence="3" id="KW-0479">Metal-binding</keyword>
<keyword evidence="2 10" id="KW-0812">Transmembrane</keyword>
<evidence type="ECO:0000256" key="2">
    <source>
        <dbReference type="ARBA" id="ARBA00022692"/>
    </source>
</evidence>
<evidence type="ECO:0000256" key="1">
    <source>
        <dbReference type="ARBA" id="ARBA00004167"/>
    </source>
</evidence>
<dbReference type="Pfam" id="PF13639">
    <property type="entry name" value="zf-RING_2"/>
    <property type="match status" value="1"/>
</dbReference>
<dbReference type="InterPro" id="IPR003137">
    <property type="entry name" value="PA_domain"/>
</dbReference>
<keyword evidence="6 10" id="KW-1133">Transmembrane helix</keyword>
<reference evidence="12" key="1">
    <citation type="submission" date="2020-06" db="EMBL/GenBank/DDBJ databases">
        <authorList>
            <consortium name="Wellcome Sanger Institute Data Sharing"/>
        </authorList>
    </citation>
    <scope>NUCLEOTIDE SEQUENCE [LARGE SCALE GENOMIC DNA]</scope>
</reference>
<dbReference type="Gene3D" id="3.50.30.30">
    <property type="match status" value="1"/>
</dbReference>
<keyword evidence="4 8" id="KW-0863">Zinc-finger</keyword>
<dbReference type="SMART" id="SM00184">
    <property type="entry name" value="RING"/>
    <property type="match status" value="1"/>
</dbReference>
<evidence type="ECO:0000256" key="6">
    <source>
        <dbReference type="ARBA" id="ARBA00022989"/>
    </source>
</evidence>
<dbReference type="PANTHER" id="PTHR46539">
    <property type="entry name" value="E3 UBIQUITIN-PROTEIN LIGASE ATL42"/>
    <property type="match status" value="1"/>
</dbReference>
<evidence type="ECO:0000259" key="11">
    <source>
        <dbReference type="PROSITE" id="PS50089"/>
    </source>
</evidence>
<dbReference type="CDD" id="cd16805">
    <property type="entry name" value="RING-H2_RNF150"/>
    <property type="match status" value="1"/>
</dbReference>
<keyword evidence="7 10" id="KW-0472">Membrane</keyword>
<dbReference type="Gene3D" id="3.30.40.10">
    <property type="entry name" value="Zinc/RING finger domain, C3HC4 (zinc finger)"/>
    <property type="match status" value="1"/>
</dbReference>